<evidence type="ECO:0000313" key="1">
    <source>
        <dbReference type="EMBL" id="MBB3926641.1"/>
    </source>
</evidence>
<dbReference type="EMBL" id="JACIDT010000007">
    <property type="protein sequence ID" value="MBB3926641.1"/>
    <property type="molecule type" value="Genomic_DNA"/>
</dbReference>
<evidence type="ECO:0008006" key="3">
    <source>
        <dbReference type="Google" id="ProtNLM"/>
    </source>
</evidence>
<proteinExistence type="predicted"/>
<organism evidence="1 2">
    <name type="scientific">Sphingobium jiangsuense</name>
    <dbReference type="NCBI Taxonomy" id="870476"/>
    <lineage>
        <taxon>Bacteria</taxon>
        <taxon>Pseudomonadati</taxon>
        <taxon>Pseudomonadota</taxon>
        <taxon>Alphaproteobacteria</taxon>
        <taxon>Sphingomonadales</taxon>
        <taxon>Sphingomonadaceae</taxon>
        <taxon>Sphingobium</taxon>
    </lineage>
</organism>
<dbReference type="AlphaFoldDB" id="A0A7W6BGP8"/>
<protein>
    <recommendedName>
        <fullName evidence="3">Anti-sigma factor NepR domain-containing protein</fullName>
    </recommendedName>
</protein>
<evidence type="ECO:0000313" key="2">
    <source>
        <dbReference type="Proteomes" id="UP000571950"/>
    </source>
</evidence>
<gene>
    <name evidence="1" type="ORF">GGR43_002361</name>
</gene>
<comment type="caution">
    <text evidence="1">The sequence shown here is derived from an EMBL/GenBank/DDBJ whole genome shotgun (WGS) entry which is preliminary data.</text>
</comment>
<keyword evidence="2" id="KW-1185">Reference proteome</keyword>
<dbReference type="Proteomes" id="UP000571950">
    <property type="component" value="Unassembled WGS sequence"/>
</dbReference>
<sequence>MTGFRHYEGMGRALASAYSAVDQADLPEDMIDLLHQLDSATGTNGAAQG</sequence>
<accession>A0A7W6BGP8</accession>
<reference evidence="1 2" key="1">
    <citation type="submission" date="2020-08" db="EMBL/GenBank/DDBJ databases">
        <title>Genomic Encyclopedia of Type Strains, Phase IV (KMG-IV): sequencing the most valuable type-strain genomes for metagenomic binning, comparative biology and taxonomic classification.</title>
        <authorList>
            <person name="Goeker M."/>
        </authorList>
    </citation>
    <scope>NUCLEOTIDE SEQUENCE [LARGE SCALE GENOMIC DNA]</scope>
    <source>
        <strain evidence="1 2">DSM 26189</strain>
    </source>
</reference>
<name>A0A7W6BGP8_9SPHN</name>